<dbReference type="Gene3D" id="3.30.420.10">
    <property type="entry name" value="Ribonuclease H-like superfamily/Ribonuclease H"/>
    <property type="match status" value="1"/>
</dbReference>
<dbReference type="InterPro" id="IPR036397">
    <property type="entry name" value="RNaseH_sf"/>
</dbReference>
<dbReference type="Proteomes" id="UP001153076">
    <property type="component" value="Unassembled WGS sequence"/>
</dbReference>
<dbReference type="CDD" id="cd06222">
    <property type="entry name" value="RNase_H_like"/>
    <property type="match status" value="1"/>
</dbReference>
<evidence type="ECO:0000259" key="2">
    <source>
        <dbReference type="Pfam" id="PF13966"/>
    </source>
</evidence>
<dbReference type="PANTHER" id="PTHR47074:SF21">
    <property type="entry name" value="RNASE H TYPE-1 DOMAIN-CONTAINING PROTEIN"/>
    <property type="match status" value="1"/>
</dbReference>
<gene>
    <name evidence="3" type="ORF">Cgig2_000231</name>
</gene>
<evidence type="ECO:0000313" key="4">
    <source>
        <dbReference type="Proteomes" id="UP001153076"/>
    </source>
</evidence>
<feature type="domain" description="Reverse transcriptase zinc-binding" evidence="2">
    <location>
        <begin position="10"/>
        <end position="104"/>
    </location>
</feature>
<proteinExistence type="predicted"/>
<evidence type="ECO:0000259" key="1">
    <source>
        <dbReference type="Pfam" id="PF13456"/>
    </source>
</evidence>
<dbReference type="InterPro" id="IPR026960">
    <property type="entry name" value="RVT-Znf"/>
</dbReference>
<accession>A0A9Q1JSU9</accession>
<reference evidence="3" key="1">
    <citation type="submission" date="2022-04" db="EMBL/GenBank/DDBJ databases">
        <title>Carnegiea gigantea Genome sequencing and assembly v2.</title>
        <authorList>
            <person name="Copetti D."/>
            <person name="Sanderson M.J."/>
            <person name="Burquez A."/>
            <person name="Wojciechowski M.F."/>
        </authorList>
    </citation>
    <scope>NUCLEOTIDE SEQUENCE</scope>
    <source>
        <strain evidence="3">SGP5-SGP5p</strain>
        <tissue evidence="3">Aerial part</tissue>
    </source>
</reference>
<comment type="caution">
    <text evidence="3">The sequence shown here is derived from an EMBL/GenBank/DDBJ whole genome shotgun (WGS) entry which is preliminary data.</text>
</comment>
<dbReference type="GO" id="GO:0003676">
    <property type="term" value="F:nucleic acid binding"/>
    <property type="evidence" value="ECO:0007669"/>
    <property type="project" value="InterPro"/>
</dbReference>
<dbReference type="EMBL" id="JAKOGI010000797">
    <property type="protein sequence ID" value="KAJ8430399.1"/>
    <property type="molecule type" value="Genomic_DNA"/>
</dbReference>
<name>A0A9Q1JSU9_9CARY</name>
<protein>
    <recommendedName>
        <fullName evidence="5">RNase H type-1 domain-containing protein</fullName>
    </recommendedName>
</protein>
<evidence type="ECO:0000313" key="3">
    <source>
        <dbReference type="EMBL" id="KAJ8430399.1"/>
    </source>
</evidence>
<dbReference type="InterPro" id="IPR044730">
    <property type="entry name" value="RNase_H-like_dom_plant"/>
</dbReference>
<dbReference type="InterPro" id="IPR012337">
    <property type="entry name" value="RNaseH-like_sf"/>
</dbReference>
<dbReference type="OrthoDB" id="1906820at2759"/>
<dbReference type="Pfam" id="PF13456">
    <property type="entry name" value="RVT_3"/>
    <property type="match status" value="1"/>
</dbReference>
<sequence>MWHYANDVKYSVKLVYRMIREVKARMVSSPSAATTTSFWKKLWTLDIPPKIKMCAWRAASRALLSKVGVARRVHGVSCLCDIYREWEETDYHALFECCLARGLWVNSDLEHVVGLCLRSSVLNTLMVVYANMGEKLEAFVTMIWACWQARNTMLFGQVSVTPKKMVERAFALVKEYREASAKLDTGHPNSVSAWKAPSVGYLKVNFDGALIGEECHGLGMVVRDGGDCIVMAGVRQGIGRFGPEYVEAMACRWAMQQALEKRFETVIMEGDFLGLISKLQKGERPITELGLIIHDILMFVDRFSFCSFCHVKRAGNRVAHTFAHVQPYNLSECVWMDECPDCILNLVANDLCNALPEFDQLSRHTRKLKQIVTNLPPKVEAIADEDLDEMEVRSCRVLSSMLTSGGNKEIGMRWKIRMVNEVSDYPTVLVEMIKHIVL</sequence>
<evidence type="ECO:0008006" key="5">
    <source>
        <dbReference type="Google" id="ProtNLM"/>
    </source>
</evidence>
<dbReference type="Pfam" id="PF13966">
    <property type="entry name" value="zf-RVT"/>
    <property type="match status" value="1"/>
</dbReference>
<dbReference type="InterPro" id="IPR002156">
    <property type="entry name" value="RNaseH_domain"/>
</dbReference>
<dbReference type="InterPro" id="IPR052929">
    <property type="entry name" value="RNase_H-like_EbsB-rel"/>
</dbReference>
<dbReference type="AlphaFoldDB" id="A0A9Q1JSU9"/>
<dbReference type="PANTHER" id="PTHR47074">
    <property type="entry name" value="BNAC02G40300D PROTEIN"/>
    <property type="match status" value="1"/>
</dbReference>
<feature type="domain" description="RNase H type-1" evidence="1">
    <location>
        <begin position="205"/>
        <end position="324"/>
    </location>
</feature>
<keyword evidence="4" id="KW-1185">Reference proteome</keyword>
<organism evidence="3 4">
    <name type="scientific">Carnegiea gigantea</name>
    <dbReference type="NCBI Taxonomy" id="171969"/>
    <lineage>
        <taxon>Eukaryota</taxon>
        <taxon>Viridiplantae</taxon>
        <taxon>Streptophyta</taxon>
        <taxon>Embryophyta</taxon>
        <taxon>Tracheophyta</taxon>
        <taxon>Spermatophyta</taxon>
        <taxon>Magnoliopsida</taxon>
        <taxon>eudicotyledons</taxon>
        <taxon>Gunneridae</taxon>
        <taxon>Pentapetalae</taxon>
        <taxon>Caryophyllales</taxon>
        <taxon>Cactineae</taxon>
        <taxon>Cactaceae</taxon>
        <taxon>Cactoideae</taxon>
        <taxon>Echinocereeae</taxon>
        <taxon>Carnegiea</taxon>
    </lineage>
</organism>
<dbReference type="GO" id="GO:0004523">
    <property type="term" value="F:RNA-DNA hybrid ribonuclease activity"/>
    <property type="evidence" value="ECO:0007669"/>
    <property type="project" value="InterPro"/>
</dbReference>
<dbReference type="SUPFAM" id="SSF53098">
    <property type="entry name" value="Ribonuclease H-like"/>
    <property type="match status" value="1"/>
</dbReference>